<keyword evidence="1" id="KW-0732">Signal</keyword>
<dbReference type="Proteomes" id="UP001322277">
    <property type="component" value="Chromosome 11"/>
</dbReference>
<gene>
    <name evidence="2" type="ORF">CDEST_15339</name>
</gene>
<evidence type="ECO:0000313" key="3">
    <source>
        <dbReference type="Proteomes" id="UP001322277"/>
    </source>
</evidence>
<organism evidence="2 3">
    <name type="scientific">Colletotrichum destructivum</name>
    <dbReference type="NCBI Taxonomy" id="34406"/>
    <lineage>
        <taxon>Eukaryota</taxon>
        <taxon>Fungi</taxon>
        <taxon>Dikarya</taxon>
        <taxon>Ascomycota</taxon>
        <taxon>Pezizomycotina</taxon>
        <taxon>Sordariomycetes</taxon>
        <taxon>Hypocreomycetidae</taxon>
        <taxon>Glomerellales</taxon>
        <taxon>Glomerellaceae</taxon>
        <taxon>Colletotrichum</taxon>
        <taxon>Colletotrichum destructivum species complex</taxon>
    </lineage>
</organism>
<dbReference type="AlphaFoldDB" id="A0AAX4J4A3"/>
<evidence type="ECO:0000256" key="1">
    <source>
        <dbReference type="SAM" id="SignalP"/>
    </source>
</evidence>
<reference evidence="3" key="1">
    <citation type="journal article" date="2023" name="bioRxiv">
        <title>Complete genome of the Medicago anthracnose fungus, Colletotrichum destructivum, reveals a mini-chromosome-like region within a core chromosome.</title>
        <authorList>
            <person name="Lapalu N."/>
            <person name="Simon A."/>
            <person name="Lu A."/>
            <person name="Plaumann P.-L."/>
            <person name="Amselem J."/>
            <person name="Pigne S."/>
            <person name="Auger A."/>
            <person name="Koch C."/>
            <person name="Dallery J.-F."/>
            <person name="O'Connell R.J."/>
        </authorList>
    </citation>
    <scope>NUCLEOTIDE SEQUENCE [LARGE SCALE GENOMIC DNA]</scope>
    <source>
        <strain evidence="3">CBS 520.97</strain>
    </source>
</reference>
<keyword evidence="3" id="KW-1185">Reference proteome</keyword>
<proteinExistence type="predicted"/>
<dbReference type="GeneID" id="87951839"/>
<sequence length="390" mass="43233">MVLKTKVFNWAILGVAALLGTTHAAEAFCTQSDISSCSKAIISTKTRTASLTSFCSSVLGCVKTTTTISGSPVTVTSTKIIVETYTQEVIETTYTDVATSTVRPTYTVEKFAITTRKLNGRCEANHPRNLRRAPTSICPPADETKACSCLIGACATPVTKDVRKTITEKTTETYWSLIEKSITYTNTEYVPILSTETIPYTWTETAGILSTHTTTIKCTPSATTSTSFFHLQATNAPDINGKYLWIAPISPRILSFSIEPQVIESIEAASVFSIDDEGRLITRHLNGTHFANADNYGDFQLFHMVPRDEIQRRSYNYFRCSLKPPSGKYQGGFKELYCKADGFWGLDIFNYCPLYKEWFNAGFVLGTEWSETSPDCYAVVFLVKPICGWT</sequence>
<protein>
    <submittedName>
        <fullName evidence="2">Uncharacterized protein</fullName>
    </submittedName>
</protein>
<dbReference type="EMBL" id="CP137315">
    <property type="protein sequence ID" value="WQF90325.1"/>
    <property type="molecule type" value="Genomic_DNA"/>
</dbReference>
<name>A0AAX4J4A3_9PEZI</name>
<accession>A0AAX4J4A3</accession>
<evidence type="ECO:0000313" key="2">
    <source>
        <dbReference type="EMBL" id="WQF90325.1"/>
    </source>
</evidence>
<dbReference type="RefSeq" id="XP_062787546.1">
    <property type="nucleotide sequence ID" value="XM_062931495.1"/>
</dbReference>
<dbReference type="KEGG" id="cdet:87951839"/>
<feature type="chain" id="PRO_5043892744" evidence="1">
    <location>
        <begin position="28"/>
        <end position="390"/>
    </location>
</feature>
<feature type="signal peptide" evidence="1">
    <location>
        <begin position="1"/>
        <end position="27"/>
    </location>
</feature>